<keyword evidence="7" id="KW-0333">Golgi apparatus</keyword>
<dbReference type="GO" id="GO:0007099">
    <property type="term" value="P:centriole replication"/>
    <property type="evidence" value="ECO:0007669"/>
    <property type="project" value="TreeGrafter"/>
</dbReference>
<keyword evidence="6" id="KW-0112">Calmodulin-binding</keyword>
<feature type="coiled-coil region" evidence="9">
    <location>
        <begin position="750"/>
        <end position="811"/>
    </location>
</feature>
<comment type="caution">
    <text evidence="13">The sequence shown here is derived from an EMBL/GenBank/DDBJ whole genome shotgun (WGS) entry which is preliminary data.</text>
</comment>
<comment type="subcellular location">
    <subcellularLocation>
        <location evidence="1">Cytoplasm</location>
        <location evidence="1">Cytoskeleton</location>
    </subcellularLocation>
    <subcellularLocation>
        <location evidence="2">Golgi apparatus</location>
    </subcellularLocation>
</comment>
<name>A0A7K8P730_COCCO</name>
<dbReference type="GO" id="GO:0043015">
    <property type="term" value="F:gamma-tubulin binding"/>
    <property type="evidence" value="ECO:0007669"/>
    <property type="project" value="TreeGrafter"/>
</dbReference>
<dbReference type="InterPro" id="IPR056273">
    <property type="entry name" value="CDK5RAP2_MYOME_CC"/>
</dbReference>
<dbReference type="InterPro" id="IPR042791">
    <property type="entry name" value="CDK5RAP2"/>
</dbReference>
<dbReference type="GO" id="GO:0000132">
    <property type="term" value="P:establishment of mitotic spindle orientation"/>
    <property type="evidence" value="ECO:0007669"/>
    <property type="project" value="TreeGrafter"/>
</dbReference>
<evidence type="ECO:0000256" key="6">
    <source>
        <dbReference type="ARBA" id="ARBA00022860"/>
    </source>
</evidence>
<dbReference type="GO" id="GO:0035371">
    <property type="term" value="C:microtubule plus-end"/>
    <property type="evidence" value="ECO:0007669"/>
    <property type="project" value="TreeGrafter"/>
</dbReference>
<feature type="compositionally biased region" description="Low complexity" evidence="10">
    <location>
        <begin position="1662"/>
        <end position="1673"/>
    </location>
</feature>
<feature type="non-terminal residue" evidence="13">
    <location>
        <position position="1"/>
    </location>
</feature>
<feature type="coiled-coil region" evidence="9">
    <location>
        <begin position="1469"/>
        <end position="1545"/>
    </location>
</feature>
<dbReference type="InterPro" id="IPR012943">
    <property type="entry name" value="Cnn_1N"/>
</dbReference>
<evidence type="ECO:0000259" key="11">
    <source>
        <dbReference type="Pfam" id="PF07989"/>
    </source>
</evidence>
<dbReference type="GO" id="GO:0008017">
    <property type="term" value="F:microtubule binding"/>
    <property type="evidence" value="ECO:0007669"/>
    <property type="project" value="TreeGrafter"/>
</dbReference>
<feature type="region of interest" description="Disordered" evidence="10">
    <location>
        <begin position="923"/>
        <end position="943"/>
    </location>
</feature>
<evidence type="ECO:0000256" key="5">
    <source>
        <dbReference type="ARBA" id="ARBA00022553"/>
    </source>
</evidence>
<sequence length="1866" mass="214588">LPDVAEDTVSPTRARTMKDYENQITDLKKENFNLKLRIYFLEERMQQKFDGPTEEIYKINIELKVEIESLKHDLQEREKLLIKASKAVESLAQGGDAEIQHVKEEAQKKMQEMEEILTSRINFLEENLKAAQEDVEKAIAMTEKEKALRIAAEQKVSSIMNAPAKDLDMITGAEKDRLIEQLNLSLKSKEAIIQHLEEEKSQSGSYDGNLSAEKIRELTIALRHEKDSEIEAIRMELKNERSSFEKTIRSLQEELQERENELAVEKKNGLKRDKTIQGLTVALKAKEKENEELGSEIEDLNASLAKAREATHKAHIQKFKGAEDYQALLMEKETLLAELRSENLTKDAENRKLQRRIKRTDQELNDLNLEREKMEKELDEAQLQKSRSDKTINDLRNQLEKLHGEMTEKEKAAEHHYNILLSESNQKLQSQELVIKRLTDNVSQKDLLLQKLDGTVKEKDAELQELLNKYKNLLRANEELELKNEGLVKEKCAAQSQQSIIKIVRELEENKEAEYEKLILALRKEQNIYSTLVKTFKESDSINSLQTELNNIFMLRKQLEEDVLANRNLQKILEDQIKDIKNRQDETLSSCGDQTSYMSICLGEQDHLSLQTDHLSLEELKKKVTDLLLMVKDLQSINQELKKKQLGLCTTDSQGKEAQKILNHSEVGFLTEEPVMQAEDGDNDGKRQNSQFSERVSQSFCKDRHYRSPNKPQFEHDATGKHFGRIGMSEHETEENLLTSLLGENRTSVLESTEEQMKTVNELLDHLNTTEEECSSEDIEKKDEKDLRQMIIQLRAELKHFKQVNKFLKQQAELKSTFDGKEKLYPDAMPQINKDIELLKVELKDAATQTMTLENNVMRFKHEGKKGASEENPKYSRLNAEREHQQENLPTPHFIPCLFQTDSAHLPKKSRLPVLLKSSRPLGNVPLNSGTQKSDSKLEHRTRVPDEGLKACEVRNKPFQPQTNGELLLNDEVQVELQGVYLGTGGKNEYVMDKNQQNYQGKAFIWYTSCFSEMQNHHNISNVNIQPSLREINEEFYSMEHEDTDSATAYSGPKCLPSLKLSVASTDALDDCEVIDDIEELKQRIKNMKSELEKYKMFVLHLYTSDQLLSSGISNVVLSDTALPMEGCVTQVQDTAMQEIKTFSSLPQLMAYEIHSGSRNSESSEAPDTWTAQNLKELLSANEAELEKEQIANVHLDEVCHLQNKLRETSPSKYDSLVHSQARGLSFQCQQIKEIRSGCVAYHQHLTSLIKAFEELLQASDVDYYVAEGFCEQLNQSVLLFEKLERKFLYGESIGTEVTILYELAQRDNEKNTAMYQQLKDESPVPSALHSLSDFDLSEKSSLGSPEHRHDLEGQHGTRALLPNKFPPELLMEHLQEIRILRQRLEYSIKTNERLRKQLETQVTDKELDQGSANIFIHGSEQHNSLTSEIHFLRKQNQVLNAMLAKGSRDKQKENEKLRESLSKKNVIIEHLHEDYERIKKENERLQKQIGQKEDETRYLTCQIYSSRNELNRLQTEINVKQRQLSENEKVLQSLRTEIKVYEKLEEARRKRTDPRCDASEECRKDQKNPLDLHELLTEIQSLRVQLERSIETNKSLHEKLEEQLSKEKRKEVGSVSAVNINYLFEQESQHYAGMNGTVPYMLLLYCRTCTHSASKDDSESTSHCSSTSSSSTACTPRLVPGHRMWADKNGRHVLGLIEDYNALRKQISEGQQVLAEMEISLREVTGTKLQEPGVKVPDQASLHSFSANTHTVQQILEEAARLLKLLWRVSLPLKAVPGTTHGAQDEGMKAEIFRLRKKLSEQEKKLHSTVKRLHSTNQLKENMEKVIIDQLVLTHDVLKKARGNLEVPPAENQKSPSYTSKKRIL</sequence>
<dbReference type="GO" id="GO:0005516">
    <property type="term" value="F:calmodulin binding"/>
    <property type="evidence" value="ECO:0007669"/>
    <property type="project" value="UniProtKB-KW"/>
</dbReference>
<evidence type="ECO:0000256" key="10">
    <source>
        <dbReference type="SAM" id="MobiDB-lite"/>
    </source>
</evidence>
<feature type="compositionally biased region" description="Basic and acidic residues" evidence="10">
    <location>
        <begin position="934"/>
        <end position="943"/>
    </location>
</feature>
<dbReference type="Proteomes" id="UP000525205">
    <property type="component" value="Unassembled WGS sequence"/>
</dbReference>
<feature type="coiled-coil region" evidence="9">
    <location>
        <begin position="17"/>
        <end position="145"/>
    </location>
</feature>
<proteinExistence type="predicted"/>
<accession>A0A7K8P730</accession>
<evidence type="ECO:0000256" key="7">
    <source>
        <dbReference type="ARBA" id="ARBA00023034"/>
    </source>
</evidence>
<dbReference type="GO" id="GO:0007059">
    <property type="term" value="P:chromosome segregation"/>
    <property type="evidence" value="ECO:0007669"/>
    <property type="project" value="TreeGrafter"/>
</dbReference>
<organism evidence="13 14">
    <name type="scientific">Cochlearius cochlearius</name>
    <name type="common">Boat-billed heron</name>
    <dbReference type="NCBI Taxonomy" id="110676"/>
    <lineage>
        <taxon>Eukaryota</taxon>
        <taxon>Metazoa</taxon>
        <taxon>Chordata</taxon>
        <taxon>Craniata</taxon>
        <taxon>Vertebrata</taxon>
        <taxon>Euteleostomi</taxon>
        <taxon>Archelosauria</taxon>
        <taxon>Archosauria</taxon>
        <taxon>Dinosauria</taxon>
        <taxon>Saurischia</taxon>
        <taxon>Theropoda</taxon>
        <taxon>Coelurosauria</taxon>
        <taxon>Aves</taxon>
        <taxon>Neognathae</taxon>
        <taxon>Neoaves</taxon>
        <taxon>Aequornithes</taxon>
        <taxon>Pelecaniformes</taxon>
        <taxon>Ardeidae</taxon>
        <taxon>Cochlearius</taxon>
    </lineage>
</organism>
<feature type="domain" description="Centrosomin N-terminal motif 1" evidence="11">
    <location>
        <begin position="16"/>
        <end position="89"/>
    </location>
</feature>
<dbReference type="PANTHER" id="PTHR46930">
    <property type="entry name" value="CDK5 REGULATORY SUBUNIT-ASSOCIATED PROTEIN 2"/>
    <property type="match status" value="1"/>
</dbReference>
<feature type="coiled-coil region" evidence="9">
    <location>
        <begin position="1573"/>
        <end position="1611"/>
    </location>
</feature>
<keyword evidence="8" id="KW-0206">Cytoskeleton</keyword>
<reference evidence="13 14" key="1">
    <citation type="submission" date="2019-09" db="EMBL/GenBank/DDBJ databases">
        <title>Bird 10,000 Genomes (B10K) Project - Family phase.</title>
        <authorList>
            <person name="Zhang G."/>
        </authorList>
    </citation>
    <scope>NUCLEOTIDE SEQUENCE [LARGE SCALE GENOMIC DNA]</scope>
    <source>
        <strain evidence="13">B10K-CU-031-03</strain>
        <tissue evidence="13">Muscle</tissue>
    </source>
</reference>
<dbReference type="GO" id="GO:0097431">
    <property type="term" value="C:mitotic spindle pole"/>
    <property type="evidence" value="ECO:0007669"/>
    <property type="project" value="TreeGrafter"/>
</dbReference>
<keyword evidence="5" id="KW-0597">Phosphoprotein</keyword>
<feature type="region of interest" description="Disordered" evidence="10">
    <location>
        <begin position="1337"/>
        <end position="1360"/>
    </location>
</feature>
<feature type="region of interest" description="Disordered" evidence="10">
    <location>
        <begin position="677"/>
        <end position="719"/>
    </location>
</feature>
<keyword evidence="4" id="KW-0963">Cytoplasm</keyword>
<feature type="domain" description="CDK5 regulatory subunit-associated protein 2/Myomegalin coiled coil" evidence="12">
    <location>
        <begin position="459"/>
        <end position="578"/>
    </location>
</feature>
<dbReference type="GO" id="GO:0090266">
    <property type="term" value="P:regulation of mitotic cell cycle spindle assembly checkpoint"/>
    <property type="evidence" value="ECO:0007669"/>
    <property type="project" value="TreeGrafter"/>
</dbReference>
<evidence type="ECO:0000256" key="8">
    <source>
        <dbReference type="ARBA" id="ARBA00023212"/>
    </source>
</evidence>
<dbReference type="GO" id="GO:0000242">
    <property type="term" value="C:pericentriolar material"/>
    <property type="evidence" value="ECO:0007669"/>
    <property type="project" value="TreeGrafter"/>
</dbReference>
<evidence type="ECO:0000256" key="2">
    <source>
        <dbReference type="ARBA" id="ARBA00004555"/>
    </source>
</evidence>
<feature type="coiled-coil region" evidence="9">
    <location>
        <begin position="234"/>
        <end position="586"/>
    </location>
</feature>
<evidence type="ECO:0000313" key="14">
    <source>
        <dbReference type="Proteomes" id="UP000525205"/>
    </source>
</evidence>
<keyword evidence="9" id="KW-0175">Coiled coil</keyword>
<dbReference type="GO" id="GO:0005794">
    <property type="term" value="C:Golgi apparatus"/>
    <property type="evidence" value="ECO:0007669"/>
    <property type="project" value="UniProtKB-SubCell"/>
</dbReference>
<dbReference type="Pfam" id="PF23246">
    <property type="entry name" value="CC_CDK5RAP2"/>
    <property type="match status" value="1"/>
</dbReference>
<dbReference type="GO" id="GO:0001578">
    <property type="term" value="P:microtubule bundle formation"/>
    <property type="evidence" value="ECO:0007669"/>
    <property type="project" value="TreeGrafter"/>
</dbReference>
<feature type="region of interest" description="Disordered" evidence="10">
    <location>
        <begin position="1845"/>
        <end position="1866"/>
    </location>
</feature>
<evidence type="ECO:0000313" key="13">
    <source>
        <dbReference type="EMBL" id="NXE75042.1"/>
    </source>
</evidence>
<dbReference type="EMBL" id="VWPP01000065">
    <property type="protein sequence ID" value="NXE75042.1"/>
    <property type="molecule type" value="Genomic_DNA"/>
</dbReference>
<dbReference type="PANTHER" id="PTHR46930:SF1">
    <property type="entry name" value="CDK5 REGULATORY SUBUNIT-ASSOCIATED PROTEIN 2"/>
    <property type="match status" value="1"/>
</dbReference>
<feature type="non-terminal residue" evidence="13">
    <location>
        <position position="1866"/>
    </location>
</feature>
<dbReference type="Pfam" id="PF07989">
    <property type="entry name" value="Cnn_1N"/>
    <property type="match status" value="1"/>
</dbReference>
<evidence type="ECO:0000256" key="1">
    <source>
        <dbReference type="ARBA" id="ARBA00004245"/>
    </source>
</evidence>
<protein>
    <recommendedName>
        <fullName evidence="3">CDK5 regulatory subunit-associated protein 2</fullName>
    </recommendedName>
</protein>
<feature type="region of interest" description="Disordered" evidence="10">
    <location>
        <begin position="1654"/>
        <end position="1676"/>
    </location>
</feature>
<dbReference type="GO" id="GO:0046600">
    <property type="term" value="P:negative regulation of centriole replication"/>
    <property type="evidence" value="ECO:0007669"/>
    <property type="project" value="TreeGrafter"/>
</dbReference>
<feature type="compositionally biased region" description="Basic and acidic residues" evidence="10">
    <location>
        <begin position="1346"/>
        <end position="1356"/>
    </location>
</feature>
<gene>
    <name evidence="13" type="primary">Cdk5rap2</name>
    <name evidence="13" type="ORF">COCCOC_R12451</name>
</gene>
<evidence type="ECO:0000256" key="9">
    <source>
        <dbReference type="SAM" id="Coils"/>
    </source>
</evidence>
<evidence type="ECO:0000256" key="4">
    <source>
        <dbReference type="ARBA" id="ARBA00022490"/>
    </source>
</evidence>
<feature type="compositionally biased region" description="Polar residues" evidence="10">
    <location>
        <begin position="688"/>
        <end position="700"/>
    </location>
</feature>
<evidence type="ECO:0000259" key="12">
    <source>
        <dbReference type="Pfam" id="PF23246"/>
    </source>
</evidence>
<keyword evidence="14" id="KW-1185">Reference proteome</keyword>
<evidence type="ECO:0000256" key="3">
    <source>
        <dbReference type="ARBA" id="ARBA00020479"/>
    </source>
</evidence>